<evidence type="ECO:0000256" key="1">
    <source>
        <dbReference type="SAM" id="Phobius"/>
    </source>
</evidence>
<keyword evidence="1" id="KW-1133">Transmembrane helix</keyword>
<dbReference type="Proteomes" id="UP000776164">
    <property type="component" value="Unassembled WGS sequence"/>
</dbReference>
<dbReference type="InterPro" id="IPR018730">
    <property type="entry name" value="DUF2273"/>
</dbReference>
<proteinExistence type="predicted"/>
<name>A0ABS2L047_9MICO</name>
<organism evidence="2 3">
    <name type="scientific">Subtercola frigoramans</name>
    <dbReference type="NCBI Taxonomy" id="120298"/>
    <lineage>
        <taxon>Bacteria</taxon>
        <taxon>Bacillati</taxon>
        <taxon>Actinomycetota</taxon>
        <taxon>Actinomycetes</taxon>
        <taxon>Micrococcales</taxon>
        <taxon>Microbacteriaceae</taxon>
        <taxon>Subtercola</taxon>
    </lineage>
</organism>
<comment type="caution">
    <text evidence="2">The sequence shown here is derived from an EMBL/GenBank/DDBJ whole genome shotgun (WGS) entry which is preliminary data.</text>
</comment>
<keyword evidence="1" id="KW-0472">Membrane</keyword>
<keyword evidence="1" id="KW-0812">Transmembrane</keyword>
<reference evidence="2 3" key="1">
    <citation type="submission" date="2021-01" db="EMBL/GenBank/DDBJ databases">
        <title>Sequencing the genomes of 1000 actinobacteria strains.</title>
        <authorList>
            <person name="Klenk H.-P."/>
        </authorList>
    </citation>
    <scope>NUCLEOTIDE SEQUENCE [LARGE SCALE GENOMIC DNA]</scope>
    <source>
        <strain evidence="2 3">DSM 13057</strain>
    </source>
</reference>
<accession>A0ABS2L047</accession>
<evidence type="ECO:0000313" key="2">
    <source>
        <dbReference type="EMBL" id="MBM7470452.1"/>
    </source>
</evidence>
<sequence>MSLGNDSTRLGVPAPVTARVSATRTGILVGAVLALTWIVLGFWAFVFVVVAMALGAVIGRALDGRLDIAALVGAFRGKRSSS</sequence>
<dbReference type="EMBL" id="JAFBBU010000001">
    <property type="protein sequence ID" value="MBM7470452.1"/>
    <property type="molecule type" value="Genomic_DNA"/>
</dbReference>
<protein>
    <submittedName>
        <fullName evidence="2">Membrane protein</fullName>
    </submittedName>
</protein>
<gene>
    <name evidence="2" type="ORF">JOE66_000086</name>
</gene>
<feature type="transmembrane region" description="Helical" evidence="1">
    <location>
        <begin position="27"/>
        <end position="58"/>
    </location>
</feature>
<keyword evidence="3" id="KW-1185">Reference proteome</keyword>
<dbReference type="Pfam" id="PF10031">
    <property type="entry name" value="DUF2273"/>
    <property type="match status" value="1"/>
</dbReference>
<evidence type="ECO:0000313" key="3">
    <source>
        <dbReference type="Proteomes" id="UP000776164"/>
    </source>
</evidence>
<dbReference type="RefSeq" id="WP_307826977.1">
    <property type="nucleotide sequence ID" value="NZ_BAAAHT010000001.1"/>
</dbReference>